<dbReference type="EC" id="7.1.1.2" evidence="9"/>
<evidence type="ECO:0000256" key="7">
    <source>
        <dbReference type="ARBA" id="ARBA00023136"/>
    </source>
</evidence>
<dbReference type="GO" id="GO:0031966">
    <property type="term" value="C:mitochondrial membrane"/>
    <property type="evidence" value="ECO:0007669"/>
    <property type="project" value="UniProtKB-SubCell"/>
</dbReference>
<dbReference type="EMBL" id="EU024483">
    <property type="protein sequence ID" value="ABS71909.1"/>
    <property type="molecule type" value="Genomic_DNA"/>
</dbReference>
<keyword evidence="9" id="KW-0520">NAD</keyword>
<keyword evidence="9" id="KW-0249">Electron transport</keyword>
<dbReference type="GO" id="GO:0008137">
    <property type="term" value="F:NADH dehydrogenase (ubiquinone) activity"/>
    <property type="evidence" value="ECO:0007669"/>
    <property type="project" value="UniProtKB-UniRule"/>
</dbReference>
<organism evidence="10">
    <name type="scientific">Pseudocellus pearsei</name>
    <dbReference type="NCBI Taxonomy" id="58148"/>
    <lineage>
        <taxon>Eukaryota</taxon>
        <taxon>Metazoa</taxon>
        <taxon>Ecdysozoa</taxon>
        <taxon>Arthropoda</taxon>
        <taxon>Chelicerata</taxon>
        <taxon>Arachnida</taxon>
        <taxon>Ricinulei</taxon>
        <taxon>Ricinoididae</taxon>
        <taxon>Pseudocellus</taxon>
    </lineage>
</organism>
<keyword evidence="9 10" id="KW-0496">Mitochondrion</keyword>
<evidence type="ECO:0000256" key="6">
    <source>
        <dbReference type="ARBA" id="ARBA00022989"/>
    </source>
</evidence>
<comment type="function">
    <text evidence="9">Core subunit of the mitochondrial membrane respiratory chain NADH dehydrogenase (Complex I) which catalyzes electron transfer from NADH through the respiratory chain, using ubiquinone as an electron acceptor. Essential for the catalytic activity of complex I.</text>
</comment>
<reference evidence="10" key="1">
    <citation type="journal article" date="2007" name="BMC Genomics">
        <title>The complete mitochondrial genome of Pseudocellus pearsei (Chelicerata: Ricinulei) and a comparison of mitochondrial gene rearrangements in Arachnida.</title>
        <authorList>
            <person name="Fahrein K."/>
            <person name="Talarico G."/>
            <person name="Braband A."/>
            <person name="Podsiadlowski L."/>
        </authorList>
    </citation>
    <scope>NUCLEOTIDE SEQUENCE</scope>
</reference>
<keyword evidence="7 9" id="KW-0472">Membrane</keyword>
<evidence type="ECO:0000313" key="10">
    <source>
        <dbReference type="EMBL" id="ABS71909.1"/>
    </source>
</evidence>
<dbReference type="PANTHER" id="PTHR11058">
    <property type="entry name" value="NADH-UBIQUINONE OXIDOREDUCTASE CHAIN 3"/>
    <property type="match status" value="1"/>
</dbReference>
<keyword evidence="9" id="KW-0679">Respiratory chain</keyword>
<evidence type="ECO:0000256" key="4">
    <source>
        <dbReference type="ARBA" id="ARBA00022448"/>
    </source>
</evidence>
<evidence type="ECO:0000256" key="9">
    <source>
        <dbReference type="RuleBase" id="RU003640"/>
    </source>
</evidence>
<name>A9LI78_9ARAC</name>
<keyword evidence="4 9" id="KW-0813">Transport</keyword>
<proteinExistence type="inferred from homology"/>
<feature type="transmembrane region" description="Helical" evidence="9">
    <location>
        <begin position="55"/>
        <end position="77"/>
    </location>
</feature>
<keyword evidence="9" id="KW-0830">Ubiquinone</keyword>
<evidence type="ECO:0000256" key="5">
    <source>
        <dbReference type="ARBA" id="ARBA00022692"/>
    </source>
</evidence>
<keyword evidence="9" id="KW-1278">Translocase</keyword>
<comment type="similarity">
    <text evidence="2 9">Belongs to the complex I subunit 3 family.</text>
</comment>
<comment type="subcellular location">
    <subcellularLocation>
        <location evidence="1">Membrane</location>
    </subcellularLocation>
    <subcellularLocation>
        <location evidence="9">Mitochondrion membrane</location>
        <topology evidence="9">Multi-pass membrane protein</topology>
    </subcellularLocation>
</comment>
<geneLocation type="mitochondrion" evidence="10"/>
<keyword evidence="6 9" id="KW-1133">Transmembrane helix</keyword>
<dbReference type="GO" id="GO:0030964">
    <property type="term" value="C:NADH dehydrogenase complex"/>
    <property type="evidence" value="ECO:0007669"/>
    <property type="project" value="TreeGrafter"/>
</dbReference>
<gene>
    <name evidence="10" type="primary">nad3</name>
</gene>
<evidence type="ECO:0000256" key="3">
    <source>
        <dbReference type="ARBA" id="ARBA00021007"/>
    </source>
</evidence>
<dbReference type="PANTHER" id="PTHR11058:SF9">
    <property type="entry name" value="NADH-UBIQUINONE OXIDOREDUCTASE CHAIN 3"/>
    <property type="match status" value="1"/>
</dbReference>
<evidence type="ECO:0000256" key="2">
    <source>
        <dbReference type="ARBA" id="ARBA00008472"/>
    </source>
</evidence>
<dbReference type="InterPro" id="IPR000440">
    <property type="entry name" value="NADH_UbQ/plastoQ_OxRdtase_su3"/>
</dbReference>
<sequence length="111" mass="12939">MTLFMSLFSMTLSILIIILYMTIMKKTNYNSGKMSSFECGFNPISTTRNPFSLRFFILAILFLIFDVEISLLFPFPLSNINSHYILTSITFLTLLNLGLIYEWLNNSLEWK</sequence>
<evidence type="ECO:0000256" key="8">
    <source>
        <dbReference type="ARBA" id="ARBA00049551"/>
    </source>
</evidence>
<feature type="transmembrane region" description="Helical" evidence="9">
    <location>
        <begin position="6"/>
        <end position="24"/>
    </location>
</feature>
<evidence type="ECO:0000256" key="1">
    <source>
        <dbReference type="ARBA" id="ARBA00004370"/>
    </source>
</evidence>
<accession>A9LI78</accession>
<comment type="catalytic activity">
    <reaction evidence="8 9">
        <text>a ubiquinone + NADH + 5 H(+)(in) = a ubiquinol + NAD(+) + 4 H(+)(out)</text>
        <dbReference type="Rhea" id="RHEA:29091"/>
        <dbReference type="Rhea" id="RHEA-COMP:9565"/>
        <dbReference type="Rhea" id="RHEA-COMP:9566"/>
        <dbReference type="ChEBI" id="CHEBI:15378"/>
        <dbReference type="ChEBI" id="CHEBI:16389"/>
        <dbReference type="ChEBI" id="CHEBI:17976"/>
        <dbReference type="ChEBI" id="CHEBI:57540"/>
        <dbReference type="ChEBI" id="CHEBI:57945"/>
        <dbReference type="EC" id="7.1.1.2"/>
    </reaction>
</comment>
<dbReference type="AlphaFoldDB" id="A9LI78"/>
<keyword evidence="5 9" id="KW-0812">Transmembrane</keyword>
<dbReference type="InterPro" id="IPR038430">
    <property type="entry name" value="NDAH_ubi_oxred_su3_sf"/>
</dbReference>
<dbReference type="Gene3D" id="1.20.58.1610">
    <property type="entry name" value="NADH:ubiquinone/plastoquinone oxidoreductase, chain 3"/>
    <property type="match status" value="1"/>
</dbReference>
<feature type="transmembrane region" description="Helical" evidence="9">
    <location>
        <begin position="83"/>
        <end position="104"/>
    </location>
</feature>
<dbReference type="Pfam" id="PF00507">
    <property type="entry name" value="Oxidored_q4"/>
    <property type="match status" value="1"/>
</dbReference>
<protein>
    <recommendedName>
        <fullName evidence="3 9">NADH-ubiquinone oxidoreductase chain 3</fullName>
        <ecNumber evidence="9">7.1.1.2</ecNumber>
    </recommendedName>
</protein>